<keyword evidence="1" id="KW-0812">Transmembrane</keyword>
<keyword evidence="1" id="KW-1133">Transmembrane helix</keyword>
<keyword evidence="1" id="KW-0472">Membrane</keyword>
<sequence length="115" mass="13826">MYNLGLFLKHFQYVVYFLVFLLSIFLSSICIFPLSCLQSFFHTSFLHGSCFLFTIISGVFSIDLFLLFLTRYILNFLFTHFFSSFFVHPLLSIPQCTQFYFLFYFIRYNLLLYCP</sequence>
<dbReference type="EMBL" id="HBUF01668883">
    <property type="protein sequence ID" value="CAG6790177.1"/>
    <property type="molecule type" value="Transcribed_RNA"/>
</dbReference>
<organism evidence="2">
    <name type="scientific">Cacopsylla melanoneura</name>
    <dbReference type="NCBI Taxonomy" id="428564"/>
    <lineage>
        <taxon>Eukaryota</taxon>
        <taxon>Metazoa</taxon>
        <taxon>Ecdysozoa</taxon>
        <taxon>Arthropoda</taxon>
        <taxon>Hexapoda</taxon>
        <taxon>Insecta</taxon>
        <taxon>Pterygota</taxon>
        <taxon>Neoptera</taxon>
        <taxon>Paraneoptera</taxon>
        <taxon>Hemiptera</taxon>
        <taxon>Sternorrhyncha</taxon>
        <taxon>Psylloidea</taxon>
        <taxon>Psyllidae</taxon>
        <taxon>Psyllinae</taxon>
        <taxon>Cacopsylla</taxon>
    </lineage>
</organism>
<reference evidence="2" key="1">
    <citation type="submission" date="2021-05" db="EMBL/GenBank/DDBJ databases">
        <authorList>
            <person name="Alioto T."/>
            <person name="Alioto T."/>
            <person name="Gomez Garrido J."/>
        </authorList>
    </citation>
    <scope>NUCLEOTIDE SEQUENCE</scope>
</reference>
<name>A0A8D9BWV8_9HEMI</name>
<feature type="transmembrane region" description="Helical" evidence="1">
    <location>
        <begin position="49"/>
        <end position="74"/>
    </location>
</feature>
<evidence type="ECO:0000256" key="1">
    <source>
        <dbReference type="SAM" id="Phobius"/>
    </source>
</evidence>
<evidence type="ECO:0000313" key="2">
    <source>
        <dbReference type="EMBL" id="CAG6790177.1"/>
    </source>
</evidence>
<proteinExistence type="predicted"/>
<accession>A0A8D9BWV8</accession>
<feature type="transmembrane region" description="Helical" evidence="1">
    <location>
        <begin position="13"/>
        <end position="37"/>
    </location>
</feature>
<dbReference type="AlphaFoldDB" id="A0A8D9BWV8"/>
<protein>
    <submittedName>
        <fullName evidence="2">Uncharacterized protein</fullName>
    </submittedName>
</protein>